<dbReference type="InterPro" id="IPR000415">
    <property type="entry name" value="Nitroreductase-like"/>
</dbReference>
<dbReference type="EMBL" id="CP034328">
    <property type="protein sequence ID" value="AZL59538.1"/>
    <property type="molecule type" value="Genomic_DNA"/>
</dbReference>
<accession>A0A3S8U7J3</accession>
<dbReference type="OrthoDB" id="8156917at2"/>
<sequence length="359" mass="37771">MNRRTLLTAVGTAVVLGAAGYWRQAREADLYVTTAAGARVPLNLAATGPERLAELVRMAALAPNSHNTQAWRFTAVPGGVHIAVDPARRTPVVDPDDHHLFVSLGAAVETLIIAATAYGTTARPEIAADGTVTLIFAEGVAASPLLPAIRIRQSHRGLYDGSALTEADRVALKADPTLRLIEDAPTRTALRDLTVAAYGAQMADTAYRAELKSWLRFSQGAALESRDGLFSGCSGSPALPQMLGESLFGVLVTAKGQSEALAAQIDSTPALAFLVSDPDTPAGRIDTGRRLARICLAATAQGLAMAHINPAIESPDSRAEVARICGVTSGRPSILLRLGRTLDLMPYSLRRPSAQTLLT</sequence>
<keyword evidence="2" id="KW-1185">Reference proteome</keyword>
<proteinExistence type="predicted"/>
<dbReference type="AlphaFoldDB" id="A0A3S8U7J3"/>
<dbReference type="NCBIfam" id="NF047509">
    <property type="entry name" value="Rv3131_FMN_oxido"/>
    <property type="match status" value="1"/>
</dbReference>
<organism evidence="1 2">
    <name type="scientific">Tabrizicola piscis</name>
    <dbReference type="NCBI Taxonomy" id="2494374"/>
    <lineage>
        <taxon>Bacteria</taxon>
        <taxon>Pseudomonadati</taxon>
        <taxon>Pseudomonadota</taxon>
        <taxon>Alphaproteobacteria</taxon>
        <taxon>Rhodobacterales</taxon>
        <taxon>Paracoccaceae</taxon>
        <taxon>Tabrizicola</taxon>
    </lineage>
</organism>
<dbReference type="Gene3D" id="3.40.109.10">
    <property type="entry name" value="NADH Oxidase"/>
    <property type="match status" value="1"/>
</dbReference>
<dbReference type="KEGG" id="taw:EI545_12260"/>
<protein>
    <submittedName>
        <fullName evidence="1">Tat pathway signal protein</fullName>
    </submittedName>
</protein>
<dbReference type="Proteomes" id="UP000282002">
    <property type="component" value="Chromosome"/>
</dbReference>
<dbReference type="SUPFAM" id="SSF55469">
    <property type="entry name" value="FMN-dependent nitroreductase-like"/>
    <property type="match status" value="2"/>
</dbReference>
<evidence type="ECO:0000313" key="2">
    <source>
        <dbReference type="Proteomes" id="UP000282002"/>
    </source>
</evidence>
<dbReference type="RefSeq" id="WP_125325733.1">
    <property type="nucleotide sequence ID" value="NZ_CP034328.1"/>
</dbReference>
<evidence type="ECO:0000313" key="1">
    <source>
        <dbReference type="EMBL" id="AZL59538.1"/>
    </source>
</evidence>
<dbReference type="GO" id="GO:0016491">
    <property type="term" value="F:oxidoreductase activity"/>
    <property type="evidence" value="ECO:0007669"/>
    <property type="project" value="InterPro"/>
</dbReference>
<gene>
    <name evidence="1" type="ORF">EI545_12260</name>
</gene>
<reference evidence="1 2" key="1">
    <citation type="submission" date="2018-12" db="EMBL/GenBank/DDBJ databases">
        <title>Complete genome sequencing of Tabrizicola sp. K13M18.</title>
        <authorList>
            <person name="Bae J.-W."/>
        </authorList>
    </citation>
    <scope>NUCLEOTIDE SEQUENCE [LARGE SCALE GENOMIC DNA]</scope>
    <source>
        <strain evidence="1 2">K13M18</strain>
    </source>
</reference>
<name>A0A3S8U7J3_9RHOB</name>